<accession>A0A6G1INF7</accession>
<evidence type="ECO:0000313" key="3">
    <source>
        <dbReference type="Proteomes" id="UP000799291"/>
    </source>
</evidence>
<feature type="compositionally biased region" description="Polar residues" evidence="1">
    <location>
        <begin position="91"/>
        <end position="106"/>
    </location>
</feature>
<dbReference type="AlphaFoldDB" id="A0A6G1INF7"/>
<keyword evidence="3" id="KW-1185">Reference proteome</keyword>
<dbReference type="Proteomes" id="UP000799291">
    <property type="component" value="Unassembled WGS sequence"/>
</dbReference>
<evidence type="ECO:0000256" key="1">
    <source>
        <dbReference type="SAM" id="MobiDB-lite"/>
    </source>
</evidence>
<proteinExistence type="predicted"/>
<protein>
    <submittedName>
        <fullName evidence="2">Uncharacterized protein</fullName>
    </submittedName>
</protein>
<evidence type="ECO:0000313" key="2">
    <source>
        <dbReference type="EMBL" id="KAF2679409.1"/>
    </source>
</evidence>
<gene>
    <name evidence="2" type="ORF">K458DRAFT_422224</name>
</gene>
<reference evidence="2" key="1">
    <citation type="journal article" date="2020" name="Stud. Mycol.">
        <title>101 Dothideomycetes genomes: a test case for predicting lifestyles and emergence of pathogens.</title>
        <authorList>
            <person name="Haridas S."/>
            <person name="Albert R."/>
            <person name="Binder M."/>
            <person name="Bloem J."/>
            <person name="Labutti K."/>
            <person name="Salamov A."/>
            <person name="Andreopoulos B."/>
            <person name="Baker S."/>
            <person name="Barry K."/>
            <person name="Bills G."/>
            <person name="Bluhm B."/>
            <person name="Cannon C."/>
            <person name="Castanera R."/>
            <person name="Culley D."/>
            <person name="Daum C."/>
            <person name="Ezra D."/>
            <person name="Gonzalez J."/>
            <person name="Henrissat B."/>
            <person name="Kuo A."/>
            <person name="Liang C."/>
            <person name="Lipzen A."/>
            <person name="Lutzoni F."/>
            <person name="Magnuson J."/>
            <person name="Mondo S."/>
            <person name="Nolan M."/>
            <person name="Ohm R."/>
            <person name="Pangilinan J."/>
            <person name="Park H.-J."/>
            <person name="Ramirez L."/>
            <person name="Alfaro M."/>
            <person name="Sun H."/>
            <person name="Tritt A."/>
            <person name="Yoshinaga Y."/>
            <person name="Zwiers L.-H."/>
            <person name="Turgeon B."/>
            <person name="Goodwin S."/>
            <person name="Spatafora J."/>
            <person name="Crous P."/>
            <person name="Grigoriev I."/>
        </authorList>
    </citation>
    <scope>NUCLEOTIDE SEQUENCE</scope>
    <source>
        <strain evidence="2">CBS 122367</strain>
    </source>
</reference>
<name>A0A6G1INF7_9PLEO</name>
<organism evidence="2 3">
    <name type="scientific">Lentithecium fluviatile CBS 122367</name>
    <dbReference type="NCBI Taxonomy" id="1168545"/>
    <lineage>
        <taxon>Eukaryota</taxon>
        <taxon>Fungi</taxon>
        <taxon>Dikarya</taxon>
        <taxon>Ascomycota</taxon>
        <taxon>Pezizomycotina</taxon>
        <taxon>Dothideomycetes</taxon>
        <taxon>Pleosporomycetidae</taxon>
        <taxon>Pleosporales</taxon>
        <taxon>Massarineae</taxon>
        <taxon>Lentitheciaceae</taxon>
        <taxon>Lentithecium</taxon>
    </lineage>
</organism>
<sequence>MEACPLWMQRVCGACARRVVRRLACHICLRLSSVGVHSFLPYARVSEESKGKMRRSVAAMGGFWCVAFGSSSLAGLSDESENAGMRARYPASSTQQVSKRTAQQRR</sequence>
<dbReference type="EMBL" id="MU005603">
    <property type="protein sequence ID" value="KAF2679409.1"/>
    <property type="molecule type" value="Genomic_DNA"/>
</dbReference>
<feature type="region of interest" description="Disordered" evidence="1">
    <location>
        <begin position="84"/>
        <end position="106"/>
    </location>
</feature>